<feature type="transmembrane region" description="Helical" evidence="2">
    <location>
        <begin position="152"/>
        <end position="170"/>
    </location>
</feature>
<feature type="domain" description="Major facilitator superfamily (MFS) profile" evidence="3">
    <location>
        <begin position="295"/>
        <end position="485"/>
    </location>
</feature>
<dbReference type="GeneID" id="27692273"/>
<dbReference type="PANTHER" id="PTHR23528">
    <property type="match status" value="1"/>
</dbReference>
<dbReference type="InterPro" id="IPR036259">
    <property type="entry name" value="MFS_trans_sf"/>
</dbReference>
<evidence type="ECO:0000313" key="5">
    <source>
        <dbReference type="Proteomes" id="UP000053201"/>
    </source>
</evidence>
<feature type="transmembrane region" description="Helical" evidence="2">
    <location>
        <begin position="212"/>
        <end position="234"/>
    </location>
</feature>
<comment type="subcellular location">
    <subcellularLocation>
        <location evidence="1">Membrane</location>
        <topology evidence="1">Multi-pass membrane protein</topology>
    </subcellularLocation>
</comment>
<dbReference type="PANTHER" id="PTHR23528:SF1">
    <property type="entry name" value="MAJOR FACILITATOR SUPERFAMILY (MFS) PROFILE DOMAIN-CONTAINING PROTEIN"/>
    <property type="match status" value="1"/>
</dbReference>
<dbReference type="OrthoDB" id="28755at2759"/>
<feature type="transmembrane region" description="Helical" evidence="2">
    <location>
        <begin position="176"/>
        <end position="200"/>
    </location>
</feature>
<accession>A0A0L0HGW9</accession>
<feature type="transmembrane region" description="Helical" evidence="2">
    <location>
        <begin position="360"/>
        <end position="379"/>
    </location>
</feature>
<dbReference type="Proteomes" id="UP000053201">
    <property type="component" value="Unassembled WGS sequence"/>
</dbReference>
<name>A0A0L0HGW9_SPIPD</name>
<feature type="transmembrane region" description="Helical" evidence="2">
    <location>
        <begin position="423"/>
        <end position="442"/>
    </location>
</feature>
<feature type="transmembrane region" description="Helical" evidence="2">
    <location>
        <begin position="333"/>
        <end position="353"/>
    </location>
</feature>
<feature type="transmembrane region" description="Helical" evidence="2">
    <location>
        <begin position="240"/>
        <end position="258"/>
    </location>
</feature>
<keyword evidence="2" id="KW-1133">Transmembrane helix</keyword>
<sequence length="485" mass="53121">MSHPTQTNGSESVIHSVHEKGESYGSIEEDDVGLLGRPSVEEGRPDLPDTSTADTTALLHSEHVSAEVSAAKPHLSTFKILCLNAFWFGYQLYWFLVFVAIVPSQIKAIAGDKHKGSALSIVSLFSGLLNLFLAVFFGALNDRFRSRYGKRHPWIIVGALGMCTSLFLLWPTNTLWFYVLAYACLTASTVIASVPFNGLIADVTPPEQKGRVSAIMGGMNLGGYLGGALVGIFAETLGLVPLYMIMTTILATTTFVTVRLGPREPEKHYVPQEIPPIDWWPFLAELVRPLWSHRDFRLVFMSRFVFQLGIATIQQFMQYWIDDCVKPSLPATRAVSLALIPLLAISPITALLIPSSSRKLTVYSAAVLMCTTALILMTAHTFPLALLASSIFGIGYGPFISVEFAMLIDVLPNEQDAAKDMSLWHSALVLPQIVATPVAGWVRDLGQTWGESLGVECFGYKLIFGVCIVYFVLGVSVTRAIRGIK</sequence>
<dbReference type="OMA" id="WAWLTRF"/>
<feature type="transmembrane region" description="Helical" evidence="2">
    <location>
        <begin position="81"/>
        <end position="106"/>
    </location>
</feature>
<evidence type="ECO:0000256" key="2">
    <source>
        <dbReference type="SAM" id="Phobius"/>
    </source>
</evidence>
<dbReference type="GO" id="GO:0016020">
    <property type="term" value="C:membrane"/>
    <property type="evidence" value="ECO:0007669"/>
    <property type="project" value="UniProtKB-SubCell"/>
</dbReference>
<keyword evidence="2" id="KW-0472">Membrane</keyword>
<evidence type="ECO:0000313" key="4">
    <source>
        <dbReference type="EMBL" id="KND00706.1"/>
    </source>
</evidence>
<dbReference type="GO" id="GO:0022857">
    <property type="term" value="F:transmembrane transporter activity"/>
    <property type="evidence" value="ECO:0007669"/>
    <property type="project" value="InterPro"/>
</dbReference>
<feature type="transmembrane region" description="Helical" evidence="2">
    <location>
        <begin position="385"/>
        <end position="411"/>
    </location>
</feature>
<evidence type="ECO:0000256" key="1">
    <source>
        <dbReference type="ARBA" id="ARBA00004141"/>
    </source>
</evidence>
<organism evidence="4 5">
    <name type="scientific">Spizellomyces punctatus (strain DAOM BR117)</name>
    <dbReference type="NCBI Taxonomy" id="645134"/>
    <lineage>
        <taxon>Eukaryota</taxon>
        <taxon>Fungi</taxon>
        <taxon>Fungi incertae sedis</taxon>
        <taxon>Chytridiomycota</taxon>
        <taxon>Chytridiomycota incertae sedis</taxon>
        <taxon>Chytridiomycetes</taxon>
        <taxon>Spizellomycetales</taxon>
        <taxon>Spizellomycetaceae</taxon>
        <taxon>Spizellomyces</taxon>
    </lineage>
</organism>
<feature type="transmembrane region" description="Helical" evidence="2">
    <location>
        <begin position="298"/>
        <end position="321"/>
    </location>
</feature>
<dbReference type="PROSITE" id="PS50850">
    <property type="entry name" value="MFS"/>
    <property type="match status" value="1"/>
</dbReference>
<reference evidence="4 5" key="1">
    <citation type="submission" date="2009-08" db="EMBL/GenBank/DDBJ databases">
        <title>The Genome Sequence of Spizellomyces punctatus strain DAOM BR117.</title>
        <authorList>
            <consortium name="The Broad Institute Genome Sequencing Platform"/>
            <person name="Russ C."/>
            <person name="Cuomo C."/>
            <person name="Shea T."/>
            <person name="Young S.K."/>
            <person name="Zeng Q."/>
            <person name="Koehrsen M."/>
            <person name="Haas B."/>
            <person name="Borodovsky M."/>
            <person name="Guigo R."/>
            <person name="Alvarado L."/>
            <person name="Berlin A."/>
            <person name="Bochicchio J."/>
            <person name="Borenstein D."/>
            <person name="Chapman S."/>
            <person name="Chen Z."/>
            <person name="Engels R."/>
            <person name="Freedman E."/>
            <person name="Gellesch M."/>
            <person name="Goldberg J."/>
            <person name="Griggs A."/>
            <person name="Gujja S."/>
            <person name="Heiman D."/>
            <person name="Hepburn T."/>
            <person name="Howarth C."/>
            <person name="Jen D."/>
            <person name="Larson L."/>
            <person name="Lewis B."/>
            <person name="Mehta T."/>
            <person name="Park D."/>
            <person name="Pearson M."/>
            <person name="Roberts A."/>
            <person name="Saif S."/>
            <person name="Shenoy N."/>
            <person name="Sisk P."/>
            <person name="Stolte C."/>
            <person name="Sykes S."/>
            <person name="Thomson T."/>
            <person name="Walk T."/>
            <person name="White J."/>
            <person name="Yandava C."/>
            <person name="Burger G."/>
            <person name="Gray M.W."/>
            <person name="Holland P.W.H."/>
            <person name="King N."/>
            <person name="Lang F.B.F."/>
            <person name="Roger A.J."/>
            <person name="Ruiz-Trillo I."/>
            <person name="Lander E."/>
            <person name="Nusbaum C."/>
        </authorList>
    </citation>
    <scope>NUCLEOTIDE SEQUENCE [LARGE SCALE GENOMIC DNA]</scope>
    <source>
        <strain evidence="4 5">DAOM BR117</strain>
    </source>
</reference>
<proteinExistence type="predicted"/>
<keyword evidence="2" id="KW-0812">Transmembrane</keyword>
<evidence type="ECO:0000259" key="3">
    <source>
        <dbReference type="PROSITE" id="PS50850"/>
    </source>
</evidence>
<dbReference type="VEuPathDB" id="FungiDB:SPPG_09148"/>
<dbReference type="SUPFAM" id="SSF103473">
    <property type="entry name" value="MFS general substrate transporter"/>
    <property type="match status" value="1"/>
</dbReference>
<feature type="transmembrane region" description="Helical" evidence="2">
    <location>
        <begin position="118"/>
        <end position="140"/>
    </location>
</feature>
<dbReference type="RefSeq" id="XP_016608745.1">
    <property type="nucleotide sequence ID" value="XM_016757305.1"/>
</dbReference>
<protein>
    <recommendedName>
        <fullName evidence="3">Major facilitator superfamily (MFS) profile domain-containing protein</fullName>
    </recommendedName>
</protein>
<dbReference type="EMBL" id="KQ257455">
    <property type="protein sequence ID" value="KND00706.1"/>
    <property type="molecule type" value="Genomic_DNA"/>
</dbReference>
<dbReference type="Pfam" id="PF13347">
    <property type="entry name" value="MFS_2"/>
    <property type="match status" value="1"/>
</dbReference>
<dbReference type="eggNOG" id="ENOG502S2XZ">
    <property type="taxonomic scope" value="Eukaryota"/>
</dbReference>
<feature type="transmembrane region" description="Helical" evidence="2">
    <location>
        <begin position="462"/>
        <end position="481"/>
    </location>
</feature>
<keyword evidence="5" id="KW-1185">Reference proteome</keyword>
<gene>
    <name evidence="4" type="ORF">SPPG_09148</name>
</gene>
<dbReference type="AlphaFoldDB" id="A0A0L0HGW9"/>
<dbReference type="InParanoid" id="A0A0L0HGW9"/>
<dbReference type="Gene3D" id="1.20.1250.20">
    <property type="entry name" value="MFS general substrate transporter like domains"/>
    <property type="match status" value="1"/>
</dbReference>
<dbReference type="InterPro" id="IPR020846">
    <property type="entry name" value="MFS_dom"/>
</dbReference>